<accession>A0A1F6GTV5</accession>
<dbReference type="Proteomes" id="UP000177583">
    <property type="component" value="Unassembled WGS sequence"/>
</dbReference>
<proteinExistence type="predicted"/>
<name>A0A1F6GTV5_9PROT</name>
<sequence length="419" mass="47480">MNCHKIILFIAGIILAGCSEASRYQEFLKKKDSAIFDYVKKSPIETVCINGRWNEVNCTKYYYIAAIKCCNAEKLDFFRPLLAEKKLSNRELEDIVTGLWGTFDFNYFSKTYSIPGNVSTPERNALKELLLLLISADKDKRYSNDLLTMATTFGDQILISDMVALAWNTNNSFSERNLYRCDWYWVSFSEQLFSELVKQVSTGKSLPQNDNFTDSLLECPSYLKKEQISRVGTLFDLYAEHGIRIDSTILFGAHTTGESIAHAIGSNSKLWKPNDLAAFAAEIGTPKAQVSRLLFEQNDFKIRILHSFSGGKEDASVYENFEENAEKYELFHEADIRANSKKISSSEDGRSLEYTFSCKEYLGRKVSLFVIADVGWVSPVEAFYDICNPEHYKASISCHTEITEGRNNVIGDSGKMGCE</sequence>
<organism evidence="1 2">
    <name type="scientific">Candidatus Lambdaproteobacteria bacterium RIFOXYD2_FULL_56_26</name>
    <dbReference type="NCBI Taxonomy" id="1817773"/>
    <lineage>
        <taxon>Bacteria</taxon>
        <taxon>Pseudomonadati</taxon>
        <taxon>Pseudomonadota</taxon>
        <taxon>Candidatus Lambdaproteobacteria</taxon>
    </lineage>
</organism>
<evidence type="ECO:0000313" key="2">
    <source>
        <dbReference type="Proteomes" id="UP000177583"/>
    </source>
</evidence>
<dbReference type="PROSITE" id="PS51257">
    <property type="entry name" value="PROKAR_LIPOPROTEIN"/>
    <property type="match status" value="1"/>
</dbReference>
<dbReference type="AlphaFoldDB" id="A0A1F6GTV5"/>
<evidence type="ECO:0000313" key="1">
    <source>
        <dbReference type="EMBL" id="OGH01612.1"/>
    </source>
</evidence>
<dbReference type="EMBL" id="MFNF01000031">
    <property type="protein sequence ID" value="OGH01612.1"/>
    <property type="molecule type" value="Genomic_DNA"/>
</dbReference>
<reference evidence="1 2" key="1">
    <citation type="journal article" date="2016" name="Nat. Commun.">
        <title>Thousands of microbial genomes shed light on interconnected biogeochemical processes in an aquifer system.</title>
        <authorList>
            <person name="Anantharaman K."/>
            <person name="Brown C.T."/>
            <person name="Hug L.A."/>
            <person name="Sharon I."/>
            <person name="Castelle C.J."/>
            <person name="Probst A.J."/>
            <person name="Thomas B.C."/>
            <person name="Singh A."/>
            <person name="Wilkins M.J."/>
            <person name="Karaoz U."/>
            <person name="Brodie E.L."/>
            <person name="Williams K.H."/>
            <person name="Hubbard S.S."/>
            <person name="Banfield J.F."/>
        </authorList>
    </citation>
    <scope>NUCLEOTIDE SEQUENCE [LARGE SCALE GENOMIC DNA]</scope>
</reference>
<gene>
    <name evidence="1" type="ORF">A2557_00645</name>
</gene>
<protein>
    <submittedName>
        <fullName evidence="1">Uncharacterized protein</fullName>
    </submittedName>
</protein>
<comment type="caution">
    <text evidence="1">The sequence shown here is derived from an EMBL/GenBank/DDBJ whole genome shotgun (WGS) entry which is preliminary data.</text>
</comment>